<dbReference type="RefSeq" id="WP_007492697.1">
    <property type="nucleotide sequence ID" value="NZ_AGBF01000012.1"/>
</dbReference>
<sequence length="230" mass="25338">MPQTLHRDDPLVRLLSTYRSMSDRHKAALDRYLDADGDIDDDHRRAYSRRDRTAALEARDLLEQAMELLTGRFTLPDGMTVTVPGSNHSTYAVTTGRLDDRARAAFLHGQCHAFARALCDETGWEMAVILSDSCSLDPDLCGTNVARDVCGCQLEHLVAVRPDGAHVDITGAHLPGTLPDFEDQESIAVTDTVWSSILRSPFWRRPAIDVARTLVAPLLASLDGRTEVSA</sequence>
<evidence type="ECO:0000313" key="1">
    <source>
        <dbReference type="EMBL" id="EGX60649.1"/>
    </source>
</evidence>
<gene>
    <name evidence="1" type="ORF">SZN_06851</name>
</gene>
<keyword evidence="2" id="KW-1185">Reference proteome</keyword>
<proteinExistence type="predicted"/>
<accession>G2G7A8</accession>
<organism evidence="1 2">
    <name type="scientific">Streptomyces zinciresistens K42</name>
    <dbReference type="NCBI Taxonomy" id="700597"/>
    <lineage>
        <taxon>Bacteria</taxon>
        <taxon>Bacillati</taxon>
        <taxon>Actinomycetota</taxon>
        <taxon>Actinomycetes</taxon>
        <taxon>Kitasatosporales</taxon>
        <taxon>Streptomycetaceae</taxon>
        <taxon>Streptomyces</taxon>
    </lineage>
</organism>
<dbReference type="EMBL" id="AGBF01000012">
    <property type="protein sequence ID" value="EGX60649.1"/>
    <property type="molecule type" value="Genomic_DNA"/>
</dbReference>
<reference evidence="1 2" key="1">
    <citation type="submission" date="2011-08" db="EMBL/GenBank/DDBJ databases">
        <authorList>
            <person name="Lin Y."/>
            <person name="Hao X."/>
            <person name="Johnstone L."/>
            <person name="Miller S.J."/>
            <person name="Wei G."/>
            <person name="Rensing C."/>
        </authorList>
    </citation>
    <scope>NUCLEOTIDE SEQUENCE [LARGE SCALE GENOMIC DNA]</scope>
    <source>
        <strain evidence="1 2">K42</strain>
    </source>
</reference>
<name>G2G7A8_9ACTN</name>
<protein>
    <submittedName>
        <fullName evidence="1">Uncharacterized protein</fullName>
    </submittedName>
</protein>
<dbReference type="PATRIC" id="fig|700597.3.peg.1329"/>
<dbReference type="OrthoDB" id="4089222at2"/>
<dbReference type="Proteomes" id="UP000004217">
    <property type="component" value="Unassembled WGS sequence"/>
</dbReference>
<evidence type="ECO:0000313" key="2">
    <source>
        <dbReference type="Proteomes" id="UP000004217"/>
    </source>
</evidence>
<dbReference type="AlphaFoldDB" id="G2G7A8"/>
<comment type="caution">
    <text evidence="1">The sequence shown here is derived from an EMBL/GenBank/DDBJ whole genome shotgun (WGS) entry which is preliminary data.</text>
</comment>